<gene>
    <name evidence="8" type="ORF">SAMN05660835_01090</name>
</gene>
<evidence type="ECO:0000259" key="5">
    <source>
        <dbReference type="Pfam" id="PF01523"/>
    </source>
</evidence>
<dbReference type="PANTHER" id="PTHR30624">
    <property type="entry name" value="UNCHARACTERIZED PROTEIN TLDD AND PMBA"/>
    <property type="match status" value="1"/>
</dbReference>
<accession>A0A1G6N271</accession>
<dbReference type="InterPro" id="IPR002510">
    <property type="entry name" value="Metalloprtase-TldD/E_N"/>
</dbReference>
<feature type="domain" description="Metalloprotease TldD/E central" evidence="7">
    <location>
        <begin position="105"/>
        <end position="208"/>
    </location>
</feature>
<dbReference type="InterPro" id="IPR045569">
    <property type="entry name" value="Metalloprtase-TldD/E_C"/>
</dbReference>
<dbReference type="Pfam" id="PF19290">
    <property type="entry name" value="PmbA_TldD_2nd"/>
    <property type="match status" value="1"/>
</dbReference>
<dbReference type="GO" id="GO:0008237">
    <property type="term" value="F:metallopeptidase activity"/>
    <property type="evidence" value="ECO:0007669"/>
    <property type="project" value="UniProtKB-KW"/>
</dbReference>
<dbReference type="AlphaFoldDB" id="A0A1G6N271"/>
<dbReference type="OrthoDB" id="9803618at2"/>
<dbReference type="Proteomes" id="UP000199411">
    <property type="component" value="Unassembled WGS sequence"/>
</dbReference>
<evidence type="ECO:0000256" key="2">
    <source>
        <dbReference type="ARBA" id="ARBA00022670"/>
    </source>
</evidence>
<organism evidence="8 9">
    <name type="scientific">Desulfurella multipotens</name>
    <dbReference type="NCBI Taxonomy" id="79269"/>
    <lineage>
        <taxon>Bacteria</taxon>
        <taxon>Pseudomonadati</taxon>
        <taxon>Campylobacterota</taxon>
        <taxon>Desulfurellia</taxon>
        <taxon>Desulfurellales</taxon>
        <taxon>Desulfurellaceae</taxon>
        <taxon>Desulfurella</taxon>
    </lineage>
</organism>
<sequence length="447" mass="49755">MYEDSFRLFKGSDFDFFDIYLEESFTRTIESKNKQIENVNFSTDKGVGIRGVKGFSVLFASTNDISEKSVYEKTKFICDTANPKEGINIIEMPQMSIYSYKGYPVDLDLIKNIIDSVNKTAYKSPYIVQASVTYSDKLKQISILNEEGDLLQEKRTYTLLYIELVAKLDDILQTVRKPLSAMGGFEFLEGINFESLTQEMVEKVEELLKSPRLEPQVMSVVLDSSAGGTMIHEAVGHGLEADLVFESMSVYKSKLGTKVANEKINVVDDACVEKARGSFVYDDEGTRGMRKMLIKNGILNDYMFDKMYAKANNRLSNGSARRQSYAYVPIPRMSNTYILPGNDNKETIINSVDYGLLVKKMGGGQVNPVTGDFVFEVSEGYLIEKGKIKHMVRGATLIGNGPKILQEIDMVGDDFGTEVGTCGKNSQGVPVTDGEPTLRIPKIMVGG</sequence>
<dbReference type="InterPro" id="IPR025502">
    <property type="entry name" value="TldD"/>
</dbReference>
<dbReference type="InterPro" id="IPR035068">
    <property type="entry name" value="TldD/PmbA_N"/>
</dbReference>
<keyword evidence="3" id="KW-0378">Hydrolase</keyword>
<evidence type="ECO:0000259" key="7">
    <source>
        <dbReference type="Pfam" id="PF19290"/>
    </source>
</evidence>
<dbReference type="InterPro" id="IPR036059">
    <property type="entry name" value="TldD/PmbA_sf"/>
</dbReference>
<dbReference type="GO" id="GO:0005829">
    <property type="term" value="C:cytosol"/>
    <property type="evidence" value="ECO:0007669"/>
    <property type="project" value="TreeGrafter"/>
</dbReference>
<protein>
    <submittedName>
        <fullName evidence="8">TldD protein</fullName>
    </submittedName>
</protein>
<feature type="domain" description="Metalloprotease TldD/E C-terminal" evidence="6">
    <location>
        <begin position="216"/>
        <end position="447"/>
    </location>
</feature>
<dbReference type="PIRSF" id="PIRSF004919">
    <property type="entry name" value="TldD"/>
    <property type="match status" value="1"/>
</dbReference>
<feature type="domain" description="Metalloprotease TldD/E N-terminal" evidence="5">
    <location>
        <begin position="18"/>
        <end position="69"/>
    </location>
</feature>
<comment type="similarity">
    <text evidence="1">Belongs to the peptidase U62 family.</text>
</comment>
<proteinExistence type="inferred from homology"/>
<dbReference type="InterPro" id="IPR051463">
    <property type="entry name" value="Peptidase_U62_metallo"/>
</dbReference>
<evidence type="ECO:0000256" key="4">
    <source>
        <dbReference type="ARBA" id="ARBA00023049"/>
    </source>
</evidence>
<keyword evidence="2" id="KW-0645">Protease</keyword>
<dbReference type="InterPro" id="IPR045570">
    <property type="entry name" value="Metalloprtase-TldD/E_cen_dom"/>
</dbReference>
<evidence type="ECO:0000259" key="6">
    <source>
        <dbReference type="Pfam" id="PF19289"/>
    </source>
</evidence>
<name>A0A1G6N271_9BACT</name>
<dbReference type="Pfam" id="PF01523">
    <property type="entry name" value="PmbA_TldD_1st"/>
    <property type="match status" value="1"/>
</dbReference>
<dbReference type="SUPFAM" id="SSF111283">
    <property type="entry name" value="Putative modulator of DNA gyrase, PmbA/TldD"/>
    <property type="match status" value="1"/>
</dbReference>
<evidence type="ECO:0000313" key="8">
    <source>
        <dbReference type="EMBL" id="SDC61913.1"/>
    </source>
</evidence>
<dbReference type="PANTHER" id="PTHR30624:SF4">
    <property type="entry name" value="METALLOPROTEASE TLDD"/>
    <property type="match status" value="1"/>
</dbReference>
<evidence type="ECO:0000313" key="9">
    <source>
        <dbReference type="Proteomes" id="UP000199411"/>
    </source>
</evidence>
<dbReference type="Pfam" id="PF19289">
    <property type="entry name" value="PmbA_TldD_3rd"/>
    <property type="match status" value="1"/>
</dbReference>
<keyword evidence="4" id="KW-0482">Metalloprotease</keyword>
<evidence type="ECO:0000256" key="3">
    <source>
        <dbReference type="ARBA" id="ARBA00022801"/>
    </source>
</evidence>
<dbReference type="GO" id="GO:0006508">
    <property type="term" value="P:proteolysis"/>
    <property type="evidence" value="ECO:0007669"/>
    <property type="project" value="UniProtKB-KW"/>
</dbReference>
<dbReference type="EMBL" id="FMYU01000007">
    <property type="protein sequence ID" value="SDC61913.1"/>
    <property type="molecule type" value="Genomic_DNA"/>
</dbReference>
<dbReference type="RefSeq" id="WP_092128760.1">
    <property type="nucleotide sequence ID" value="NZ_FMYU01000007.1"/>
</dbReference>
<evidence type="ECO:0000256" key="1">
    <source>
        <dbReference type="ARBA" id="ARBA00005836"/>
    </source>
</evidence>
<dbReference type="Gene3D" id="3.30.2290.10">
    <property type="entry name" value="PmbA/TldD superfamily"/>
    <property type="match status" value="1"/>
</dbReference>
<keyword evidence="9" id="KW-1185">Reference proteome</keyword>
<reference evidence="9" key="1">
    <citation type="submission" date="2016-10" db="EMBL/GenBank/DDBJ databases">
        <authorList>
            <person name="Varghese N."/>
            <person name="Submissions S."/>
        </authorList>
    </citation>
    <scope>NUCLEOTIDE SEQUENCE [LARGE SCALE GENOMIC DNA]</scope>
    <source>
        <strain evidence="9">DSM 8415</strain>
    </source>
</reference>